<dbReference type="Proteomes" id="UP000238479">
    <property type="component" value="Chromosome 5"/>
</dbReference>
<comment type="subcellular location">
    <subcellularLocation>
        <location evidence="1">Membrane</location>
    </subcellularLocation>
</comment>
<dbReference type="InterPro" id="IPR003591">
    <property type="entry name" value="Leu-rich_rpt_typical-subtyp"/>
</dbReference>
<dbReference type="InterPro" id="IPR001611">
    <property type="entry name" value="Leu-rich_rpt"/>
</dbReference>
<dbReference type="SMART" id="SM00369">
    <property type="entry name" value="LRR_TYP"/>
    <property type="match status" value="4"/>
</dbReference>
<keyword evidence="3" id="KW-0732">Signal</keyword>
<keyword evidence="6" id="KW-0325">Glycoprotein</keyword>
<comment type="caution">
    <text evidence="7">The sequence shown here is derived from an EMBL/GenBank/DDBJ whole genome shotgun (WGS) entry which is preliminary data.</text>
</comment>
<dbReference type="EMBL" id="PDCK01000043">
    <property type="protein sequence ID" value="PRQ31891.1"/>
    <property type="molecule type" value="Genomic_DNA"/>
</dbReference>
<dbReference type="SUPFAM" id="SSF52058">
    <property type="entry name" value="L domain-like"/>
    <property type="match status" value="1"/>
</dbReference>
<evidence type="ECO:0000256" key="6">
    <source>
        <dbReference type="ARBA" id="ARBA00023180"/>
    </source>
</evidence>
<dbReference type="Gene3D" id="3.80.10.10">
    <property type="entry name" value="Ribonuclease Inhibitor"/>
    <property type="match status" value="2"/>
</dbReference>
<accession>A0A2P6QCK1</accession>
<name>A0A2P6QCK1_ROSCH</name>
<dbReference type="GO" id="GO:0033612">
    <property type="term" value="F:receptor serine/threonine kinase binding"/>
    <property type="evidence" value="ECO:0007669"/>
    <property type="project" value="TreeGrafter"/>
</dbReference>
<protein>
    <submittedName>
        <fullName evidence="7">Putative non-specific serine/threonine protein kinase</fullName>
        <ecNumber evidence="7">2.7.11.1</ecNumber>
    </submittedName>
</protein>
<keyword evidence="8" id="KW-1185">Reference proteome</keyword>
<gene>
    <name evidence="7" type="ORF">RchiOBHm_Chr5g0040411</name>
</gene>
<keyword evidence="7" id="KW-0723">Serine/threonine-protein kinase</keyword>
<evidence type="ECO:0000313" key="8">
    <source>
        <dbReference type="Proteomes" id="UP000238479"/>
    </source>
</evidence>
<dbReference type="Pfam" id="PF13855">
    <property type="entry name" value="LRR_8"/>
    <property type="match status" value="1"/>
</dbReference>
<keyword evidence="7" id="KW-0418">Kinase</keyword>
<dbReference type="GO" id="GO:0016020">
    <property type="term" value="C:membrane"/>
    <property type="evidence" value="ECO:0007669"/>
    <property type="project" value="UniProtKB-SubCell"/>
</dbReference>
<dbReference type="STRING" id="74649.A0A2P6QCK1"/>
<dbReference type="AlphaFoldDB" id="A0A2P6QCK1"/>
<keyword evidence="7" id="KW-0808">Transferase</keyword>
<evidence type="ECO:0000256" key="2">
    <source>
        <dbReference type="ARBA" id="ARBA00022614"/>
    </source>
</evidence>
<dbReference type="PANTHER" id="PTHR48056:SF73">
    <property type="entry name" value="LRR RECEPTOR-LIKE SERINE_THREONINE-PROTEIN KINASE EFR"/>
    <property type="match status" value="1"/>
</dbReference>
<proteinExistence type="predicted"/>
<dbReference type="InterPro" id="IPR050647">
    <property type="entry name" value="Plant_LRR-RLKs"/>
</dbReference>
<evidence type="ECO:0000313" key="7">
    <source>
        <dbReference type="EMBL" id="PRQ31891.1"/>
    </source>
</evidence>
<dbReference type="EC" id="2.7.11.1" evidence="7"/>
<sequence>MGVTGTIPPELGNLSFLVELHFRNNSFHGTIPQELSHLRRPKIFSFGFNNFKGTIQFPHGSIPREIGNLTKLKLIQLDSNNLREIPNEIGALNQLVEISVENNALEGHLPVAIFNMSSLTALALTWNSLNGTLPDNICQHLPSIQELYLGNNQFVGPLRLFHPNYGNAKSLLYYHWGIIISVEAYPKV</sequence>
<evidence type="ECO:0000256" key="1">
    <source>
        <dbReference type="ARBA" id="ARBA00004370"/>
    </source>
</evidence>
<keyword evidence="4" id="KW-0677">Repeat</keyword>
<dbReference type="InterPro" id="IPR032675">
    <property type="entry name" value="LRR_dom_sf"/>
</dbReference>
<dbReference type="PANTHER" id="PTHR48056">
    <property type="entry name" value="LRR RECEPTOR-LIKE SERINE/THREONINE-PROTEIN KINASE-RELATED"/>
    <property type="match status" value="1"/>
</dbReference>
<keyword evidence="2" id="KW-0433">Leucine-rich repeat</keyword>
<evidence type="ECO:0000256" key="5">
    <source>
        <dbReference type="ARBA" id="ARBA00023136"/>
    </source>
</evidence>
<reference evidence="7 8" key="1">
    <citation type="journal article" date="2018" name="Nat. Genet.">
        <title>The Rosa genome provides new insights in the design of modern roses.</title>
        <authorList>
            <person name="Bendahmane M."/>
        </authorList>
    </citation>
    <scope>NUCLEOTIDE SEQUENCE [LARGE SCALE GENOMIC DNA]</scope>
    <source>
        <strain evidence="8">cv. Old Blush</strain>
    </source>
</reference>
<organism evidence="7 8">
    <name type="scientific">Rosa chinensis</name>
    <name type="common">China rose</name>
    <dbReference type="NCBI Taxonomy" id="74649"/>
    <lineage>
        <taxon>Eukaryota</taxon>
        <taxon>Viridiplantae</taxon>
        <taxon>Streptophyta</taxon>
        <taxon>Embryophyta</taxon>
        <taxon>Tracheophyta</taxon>
        <taxon>Spermatophyta</taxon>
        <taxon>Magnoliopsida</taxon>
        <taxon>eudicotyledons</taxon>
        <taxon>Gunneridae</taxon>
        <taxon>Pentapetalae</taxon>
        <taxon>rosids</taxon>
        <taxon>fabids</taxon>
        <taxon>Rosales</taxon>
        <taxon>Rosaceae</taxon>
        <taxon>Rosoideae</taxon>
        <taxon>Rosoideae incertae sedis</taxon>
        <taxon>Rosa</taxon>
    </lineage>
</organism>
<evidence type="ECO:0000256" key="3">
    <source>
        <dbReference type="ARBA" id="ARBA00022729"/>
    </source>
</evidence>
<dbReference type="GO" id="GO:0004674">
    <property type="term" value="F:protein serine/threonine kinase activity"/>
    <property type="evidence" value="ECO:0007669"/>
    <property type="project" value="UniProtKB-KW"/>
</dbReference>
<dbReference type="Gramene" id="PRQ31891">
    <property type="protein sequence ID" value="PRQ31891"/>
    <property type="gene ID" value="RchiOBHm_Chr5g0040411"/>
</dbReference>
<dbReference type="Pfam" id="PF00560">
    <property type="entry name" value="LRR_1"/>
    <property type="match status" value="1"/>
</dbReference>
<evidence type="ECO:0000256" key="4">
    <source>
        <dbReference type="ARBA" id="ARBA00022737"/>
    </source>
</evidence>
<keyword evidence="5" id="KW-0472">Membrane</keyword>
<dbReference type="FunFam" id="3.80.10.10:FF:000041">
    <property type="entry name" value="LRR receptor-like serine/threonine-protein kinase ERECTA"/>
    <property type="match status" value="1"/>
</dbReference>